<proteinExistence type="predicted"/>
<name>A0ABS6B5I4_9NOCA</name>
<feature type="region of interest" description="Disordered" evidence="1">
    <location>
        <begin position="66"/>
        <end position="85"/>
    </location>
</feature>
<dbReference type="Pfam" id="PF00106">
    <property type="entry name" value="adh_short"/>
    <property type="match status" value="1"/>
</dbReference>
<dbReference type="InterPro" id="IPR036291">
    <property type="entry name" value="NAD(P)-bd_dom_sf"/>
</dbReference>
<dbReference type="Proteomes" id="UP000733379">
    <property type="component" value="Unassembled WGS sequence"/>
</dbReference>
<gene>
    <name evidence="2" type="ORF">KO481_13810</name>
    <name evidence="3" type="ORF">KO481_29100</name>
</gene>
<evidence type="ECO:0000313" key="4">
    <source>
        <dbReference type="Proteomes" id="UP000733379"/>
    </source>
</evidence>
<reference evidence="3 4" key="1">
    <citation type="submission" date="2021-06" db="EMBL/GenBank/DDBJ databases">
        <title>Actinomycetes sequencing.</title>
        <authorList>
            <person name="Shan Q."/>
        </authorList>
    </citation>
    <scope>NUCLEOTIDE SEQUENCE [LARGE SCALE GENOMIC DNA]</scope>
    <source>
        <strain evidence="3 4">NEAU-G5</strain>
    </source>
</reference>
<dbReference type="EMBL" id="JAHKNI010000004">
    <property type="protein sequence ID" value="MBU3062594.1"/>
    <property type="molecule type" value="Genomic_DNA"/>
</dbReference>
<dbReference type="EMBL" id="JAHKNI010000011">
    <property type="protein sequence ID" value="MBU3065572.1"/>
    <property type="molecule type" value="Genomic_DNA"/>
</dbReference>
<organism evidence="3 4">
    <name type="scientific">Nocardia albiluteola</name>
    <dbReference type="NCBI Taxonomy" id="2842303"/>
    <lineage>
        <taxon>Bacteria</taxon>
        <taxon>Bacillati</taxon>
        <taxon>Actinomycetota</taxon>
        <taxon>Actinomycetes</taxon>
        <taxon>Mycobacteriales</taxon>
        <taxon>Nocardiaceae</taxon>
        <taxon>Nocardia</taxon>
    </lineage>
</organism>
<sequence>MTSTVLVTGAATGIGNLTARRLAQAGHTGYASMLDPGDEHGRELRALADSEGLDLRTVELDVRSDDTASTLPNGFGSHPSLGLQL</sequence>
<dbReference type="RefSeq" id="WP_215917510.1">
    <property type="nucleotide sequence ID" value="NZ_JAHKNI010000004.1"/>
</dbReference>
<dbReference type="SUPFAM" id="SSF51735">
    <property type="entry name" value="NAD(P)-binding Rossmann-fold domains"/>
    <property type="match status" value="1"/>
</dbReference>
<evidence type="ECO:0000256" key="1">
    <source>
        <dbReference type="SAM" id="MobiDB-lite"/>
    </source>
</evidence>
<dbReference type="Gene3D" id="3.40.50.720">
    <property type="entry name" value="NAD(P)-binding Rossmann-like Domain"/>
    <property type="match status" value="1"/>
</dbReference>
<dbReference type="InterPro" id="IPR002347">
    <property type="entry name" value="SDR_fam"/>
</dbReference>
<comment type="caution">
    <text evidence="3">The sequence shown here is derived from an EMBL/GenBank/DDBJ whole genome shotgun (WGS) entry which is preliminary data.</text>
</comment>
<keyword evidence="4" id="KW-1185">Reference proteome</keyword>
<evidence type="ECO:0000313" key="2">
    <source>
        <dbReference type="EMBL" id="MBU3062594.1"/>
    </source>
</evidence>
<protein>
    <submittedName>
        <fullName evidence="3">SDR family NAD(P)-dependent oxidoreductase</fullName>
    </submittedName>
</protein>
<accession>A0ABS6B5I4</accession>
<evidence type="ECO:0000313" key="3">
    <source>
        <dbReference type="EMBL" id="MBU3065572.1"/>
    </source>
</evidence>